<dbReference type="SUPFAM" id="SSF56112">
    <property type="entry name" value="Protein kinase-like (PK-like)"/>
    <property type="match status" value="1"/>
</dbReference>
<evidence type="ECO:0000256" key="4">
    <source>
        <dbReference type="ARBA" id="ARBA00022527"/>
    </source>
</evidence>
<dbReference type="SMART" id="SM00369">
    <property type="entry name" value="LRR_TYP"/>
    <property type="match status" value="7"/>
</dbReference>
<evidence type="ECO:0000256" key="18">
    <source>
        <dbReference type="SAM" id="SignalP"/>
    </source>
</evidence>
<dbReference type="Pfam" id="PF08263">
    <property type="entry name" value="LRRNT_2"/>
    <property type="match status" value="1"/>
</dbReference>
<evidence type="ECO:0000259" key="19">
    <source>
        <dbReference type="PROSITE" id="PS50011"/>
    </source>
</evidence>
<feature type="chain" id="PRO_5032758123" description="non-specific serine/threonine protein kinase" evidence="18">
    <location>
        <begin position="20"/>
        <end position="842"/>
    </location>
</feature>
<proteinExistence type="predicted"/>
<dbReference type="Pfam" id="PF13855">
    <property type="entry name" value="LRR_8"/>
    <property type="match status" value="2"/>
</dbReference>
<keyword evidence="6" id="KW-0808">Transferase</keyword>
<keyword evidence="12 16" id="KW-0067">ATP-binding</keyword>
<dbReference type="InterPro" id="IPR000719">
    <property type="entry name" value="Prot_kinase_dom"/>
</dbReference>
<protein>
    <recommendedName>
        <fullName evidence="2">non-specific serine/threonine protein kinase</fullName>
        <ecNumber evidence="2">2.7.11.1</ecNumber>
    </recommendedName>
</protein>
<dbReference type="OrthoDB" id="4062651at2759"/>
<comment type="caution">
    <text evidence="20">The sequence shown here is derived from an EMBL/GenBank/DDBJ whole genome shotgun (WGS) entry which is preliminary data.</text>
</comment>
<evidence type="ECO:0000256" key="15">
    <source>
        <dbReference type="ARBA" id="ARBA00023180"/>
    </source>
</evidence>
<dbReference type="PROSITE" id="PS00107">
    <property type="entry name" value="PROTEIN_KINASE_ATP"/>
    <property type="match status" value="1"/>
</dbReference>
<evidence type="ECO:0000256" key="9">
    <source>
        <dbReference type="ARBA" id="ARBA00022737"/>
    </source>
</evidence>
<dbReference type="Pfam" id="PF00560">
    <property type="entry name" value="LRR_1"/>
    <property type="match status" value="7"/>
</dbReference>
<evidence type="ECO:0000313" key="20">
    <source>
        <dbReference type="EMBL" id="KAF9615656.1"/>
    </source>
</evidence>
<keyword evidence="4" id="KW-0723">Serine/threonine-protein kinase</keyword>
<keyword evidence="13 17" id="KW-1133">Transmembrane helix</keyword>
<dbReference type="EC" id="2.7.11.1" evidence="2"/>
<dbReference type="InterPro" id="IPR013210">
    <property type="entry name" value="LRR_N_plant-typ"/>
</dbReference>
<evidence type="ECO:0000256" key="10">
    <source>
        <dbReference type="ARBA" id="ARBA00022741"/>
    </source>
</evidence>
<dbReference type="InterPro" id="IPR051809">
    <property type="entry name" value="Plant_receptor-like_S/T_kinase"/>
</dbReference>
<dbReference type="Proteomes" id="UP000631114">
    <property type="component" value="Unassembled WGS sequence"/>
</dbReference>
<evidence type="ECO:0000256" key="14">
    <source>
        <dbReference type="ARBA" id="ARBA00023136"/>
    </source>
</evidence>
<keyword evidence="10 16" id="KW-0547">Nucleotide-binding</keyword>
<keyword evidence="5" id="KW-0433">Leucine-rich repeat</keyword>
<keyword evidence="7 17" id="KW-0812">Transmembrane</keyword>
<keyword evidence="15" id="KW-0325">Glycoprotein</keyword>
<keyword evidence="9" id="KW-0677">Repeat</keyword>
<dbReference type="EMBL" id="JADFTS010000003">
    <property type="protein sequence ID" value="KAF9615656.1"/>
    <property type="molecule type" value="Genomic_DNA"/>
</dbReference>
<accession>A0A835M9I5</accession>
<evidence type="ECO:0000256" key="11">
    <source>
        <dbReference type="ARBA" id="ARBA00022777"/>
    </source>
</evidence>
<dbReference type="Gene3D" id="3.80.10.10">
    <property type="entry name" value="Ribonuclease Inhibitor"/>
    <property type="match status" value="3"/>
</dbReference>
<dbReference type="SUPFAM" id="SSF52058">
    <property type="entry name" value="L domain-like"/>
    <property type="match status" value="2"/>
</dbReference>
<reference evidence="20 21" key="1">
    <citation type="submission" date="2020-10" db="EMBL/GenBank/DDBJ databases">
        <title>The Coptis chinensis genome and diversification of protoberbering-type alkaloids.</title>
        <authorList>
            <person name="Wang B."/>
            <person name="Shu S."/>
            <person name="Song C."/>
            <person name="Liu Y."/>
        </authorList>
    </citation>
    <scope>NUCLEOTIDE SEQUENCE [LARGE SCALE GENOMIC DNA]</scope>
    <source>
        <strain evidence="20">HL-2020</strain>
        <tissue evidence="20">Leaf</tissue>
    </source>
</reference>
<evidence type="ECO:0000256" key="3">
    <source>
        <dbReference type="ARBA" id="ARBA00022475"/>
    </source>
</evidence>
<dbReference type="PANTHER" id="PTHR27008">
    <property type="entry name" value="OS04G0122200 PROTEIN"/>
    <property type="match status" value="1"/>
</dbReference>
<evidence type="ECO:0000256" key="17">
    <source>
        <dbReference type="SAM" id="Phobius"/>
    </source>
</evidence>
<evidence type="ECO:0000256" key="5">
    <source>
        <dbReference type="ARBA" id="ARBA00022614"/>
    </source>
</evidence>
<dbReference type="PROSITE" id="PS51257">
    <property type="entry name" value="PROKAR_LIPOPROTEIN"/>
    <property type="match status" value="1"/>
</dbReference>
<dbReference type="PRINTS" id="PR00019">
    <property type="entry name" value="LEURICHRPT"/>
</dbReference>
<dbReference type="InterPro" id="IPR003591">
    <property type="entry name" value="Leu-rich_rpt_typical-subtyp"/>
</dbReference>
<feature type="domain" description="Protein kinase" evidence="19">
    <location>
        <begin position="667"/>
        <end position="842"/>
    </location>
</feature>
<dbReference type="FunFam" id="3.80.10.10:FF:000095">
    <property type="entry name" value="LRR receptor-like serine/threonine-protein kinase GSO1"/>
    <property type="match status" value="1"/>
</dbReference>
<evidence type="ECO:0000256" key="1">
    <source>
        <dbReference type="ARBA" id="ARBA00004162"/>
    </source>
</evidence>
<dbReference type="InterPro" id="IPR001611">
    <property type="entry name" value="Leu-rich_rpt"/>
</dbReference>
<dbReference type="Pfam" id="PF07714">
    <property type="entry name" value="PK_Tyr_Ser-Thr"/>
    <property type="match status" value="1"/>
</dbReference>
<dbReference type="GO" id="GO:0005886">
    <property type="term" value="C:plasma membrane"/>
    <property type="evidence" value="ECO:0007669"/>
    <property type="project" value="UniProtKB-SubCell"/>
</dbReference>
<evidence type="ECO:0000256" key="7">
    <source>
        <dbReference type="ARBA" id="ARBA00022692"/>
    </source>
</evidence>
<dbReference type="InterPro" id="IPR017441">
    <property type="entry name" value="Protein_kinase_ATP_BS"/>
</dbReference>
<keyword evidence="21" id="KW-1185">Reference proteome</keyword>
<feature type="binding site" evidence="16">
    <location>
        <position position="695"/>
    </location>
    <ligand>
        <name>ATP</name>
        <dbReference type="ChEBI" id="CHEBI:30616"/>
    </ligand>
</feature>
<keyword evidence="8 18" id="KW-0732">Signal</keyword>
<keyword evidence="14 17" id="KW-0472">Membrane</keyword>
<name>A0A835M9I5_9MAGN</name>
<dbReference type="GO" id="GO:0004674">
    <property type="term" value="F:protein serine/threonine kinase activity"/>
    <property type="evidence" value="ECO:0007669"/>
    <property type="project" value="UniProtKB-KW"/>
</dbReference>
<dbReference type="FunFam" id="3.80.10.10:FF:000288">
    <property type="entry name" value="LRR receptor-like serine/threonine-protein kinase EFR"/>
    <property type="match status" value="1"/>
</dbReference>
<evidence type="ECO:0000256" key="2">
    <source>
        <dbReference type="ARBA" id="ARBA00012513"/>
    </source>
</evidence>
<evidence type="ECO:0000313" key="21">
    <source>
        <dbReference type="Proteomes" id="UP000631114"/>
    </source>
</evidence>
<comment type="subcellular location">
    <subcellularLocation>
        <location evidence="1">Cell membrane</location>
        <topology evidence="1">Single-pass membrane protein</topology>
    </subcellularLocation>
</comment>
<dbReference type="GO" id="GO:0005524">
    <property type="term" value="F:ATP binding"/>
    <property type="evidence" value="ECO:0007669"/>
    <property type="project" value="UniProtKB-UniRule"/>
</dbReference>
<dbReference type="PROSITE" id="PS50011">
    <property type="entry name" value="PROTEIN_KINASE_DOM"/>
    <property type="match status" value="1"/>
</dbReference>
<keyword evidence="11" id="KW-0418">Kinase</keyword>
<evidence type="ECO:0000256" key="13">
    <source>
        <dbReference type="ARBA" id="ARBA00022989"/>
    </source>
</evidence>
<dbReference type="AlphaFoldDB" id="A0A835M9I5"/>
<dbReference type="InterPro" id="IPR011009">
    <property type="entry name" value="Kinase-like_dom_sf"/>
</dbReference>
<dbReference type="FunFam" id="3.30.200.20:FF:000543">
    <property type="entry name" value="Putative leucine-rich repeat receptor-like serine/threonine-protein kinase"/>
    <property type="match status" value="1"/>
</dbReference>
<dbReference type="PANTHER" id="PTHR27008:SF510">
    <property type="entry name" value="OS09G0423200 PROTEIN"/>
    <property type="match status" value="1"/>
</dbReference>
<dbReference type="InterPro" id="IPR001245">
    <property type="entry name" value="Ser-Thr/Tyr_kinase_cat_dom"/>
</dbReference>
<evidence type="ECO:0000256" key="6">
    <source>
        <dbReference type="ARBA" id="ARBA00022679"/>
    </source>
</evidence>
<feature type="signal peptide" evidence="18">
    <location>
        <begin position="1"/>
        <end position="19"/>
    </location>
</feature>
<organism evidence="20 21">
    <name type="scientific">Coptis chinensis</name>
    <dbReference type="NCBI Taxonomy" id="261450"/>
    <lineage>
        <taxon>Eukaryota</taxon>
        <taxon>Viridiplantae</taxon>
        <taxon>Streptophyta</taxon>
        <taxon>Embryophyta</taxon>
        <taxon>Tracheophyta</taxon>
        <taxon>Spermatophyta</taxon>
        <taxon>Magnoliopsida</taxon>
        <taxon>Ranunculales</taxon>
        <taxon>Ranunculaceae</taxon>
        <taxon>Coptidoideae</taxon>
        <taxon>Coptis</taxon>
    </lineage>
</organism>
<keyword evidence="3" id="KW-1003">Cell membrane</keyword>
<sequence>MVFLKFMCILFLQYAAFSACELVSKGHNQNSLVADKAALLAFKRTITPERQSALVNWHETSDVCNFTGVLCDQWQYRVSELVLNNTNIGGLLSPFIANLTGLRVLDLSQNNFFGPIPTEFTHLRFLWFLKLDGNYLHGQIPVSLSLLWRLRYVHLGSNDLNGTIPASIFTNCSLLQYVDFSNNSLTGKIPAEVGNPQELWSLNLYINNLSGKLPISLSNLSELYSLDVENNYLFGELPSEVVVKLKFLKYLHLSYNDMVSYANNTNLEPFFTSLSNCTDLVELELAGMGLGGRLSSIIGQLPSTLSAIHLEDNRIFGLISPNVGNNSNLTLLNLSSNLLNGTIPFEIAQLKRLQQIILSNNFFSGEIPDTLGKLRSIGLLDLSRNRLTGQIPASLGDLSLLSYLFLNNNSLSGAIPPSLGRCRDLHKLDLSHNGLTGIIPPEISGLAEIRIFLNLSHNLLEGPLPYEISKMESVQEIDLSSNNFTGNIFPQIAGCIAINLLNLSHNSFQGPLPESLGKLRNLESLDVSNNSLSGLIPLSLGDCPSLTSLDLSFNNFHGPIPTGGVFNLVTNLTFLGNADDLCGSVPGIHICWGRKHSLHSRKFVIEVSVGISASLFLFTIFCWIGHRYIKGIISTEKDELFSTSAPELKFNFPRITYKELSEATGGFDEGKLIGSGSFGKVYQGVLRDGTAVAIKVLQLHTGNSTKSFTRECQVLKRIRHRNLMRIITACSLPDFKALVLPYMSNGSLDSHLYPRPGTERVIDSSLMVAARDQAPEVMKMWETAIAELLELGLFCTQEAPSSRPTMLDAADDLDRLKRYLNGDTTATFASSLGISSSTLDDD</sequence>
<evidence type="ECO:0000256" key="8">
    <source>
        <dbReference type="ARBA" id="ARBA00022729"/>
    </source>
</evidence>
<dbReference type="Gene3D" id="3.30.200.20">
    <property type="entry name" value="Phosphorylase Kinase, domain 1"/>
    <property type="match status" value="1"/>
</dbReference>
<dbReference type="InterPro" id="IPR032675">
    <property type="entry name" value="LRR_dom_sf"/>
</dbReference>
<gene>
    <name evidence="20" type="ORF">IFM89_025606</name>
</gene>
<evidence type="ECO:0000256" key="16">
    <source>
        <dbReference type="PROSITE-ProRule" id="PRU10141"/>
    </source>
</evidence>
<feature type="transmembrane region" description="Helical" evidence="17">
    <location>
        <begin position="603"/>
        <end position="624"/>
    </location>
</feature>
<evidence type="ECO:0000256" key="12">
    <source>
        <dbReference type="ARBA" id="ARBA00022840"/>
    </source>
</evidence>